<evidence type="ECO:0000313" key="2">
    <source>
        <dbReference type="Proteomes" id="UP001328107"/>
    </source>
</evidence>
<feature type="non-terminal residue" evidence="1">
    <location>
        <position position="98"/>
    </location>
</feature>
<protein>
    <submittedName>
        <fullName evidence="1">Uncharacterized protein</fullName>
    </submittedName>
</protein>
<gene>
    <name evidence="1" type="ORF">PMAYCL1PPCAC_21685</name>
</gene>
<feature type="non-terminal residue" evidence="1">
    <location>
        <position position="1"/>
    </location>
</feature>
<sequence>LDLEGGGLALLDAGRNESLDDLGRGLVAFVLCRFLLLLLRQLHRERCRGIRGAIVVGDGDLKFSGVDVVGVGNLQLTKKQTANLGLGALHLLAVLVPL</sequence>
<comment type="caution">
    <text evidence="1">The sequence shown here is derived from an EMBL/GenBank/DDBJ whole genome shotgun (WGS) entry which is preliminary data.</text>
</comment>
<dbReference type="AlphaFoldDB" id="A0AAN5CWA6"/>
<accession>A0AAN5CWA6</accession>
<organism evidence="1 2">
    <name type="scientific">Pristionchus mayeri</name>
    <dbReference type="NCBI Taxonomy" id="1317129"/>
    <lineage>
        <taxon>Eukaryota</taxon>
        <taxon>Metazoa</taxon>
        <taxon>Ecdysozoa</taxon>
        <taxon>Nematoda</taxon>
        <taxon>Chromadorea</taxon>
        <taxon>Rhabditida</taxon>
        <taxon>Rhabditina</taxon>
        <taxon>Diplogasteromorpha</taxon>
        <taxon>Diplogasteroidea</taxon>
        <taxon>Neodiplogasteridae</taxon>
        <taxon>Pristionchus</taxon>
    </lineage>
</organism>
<proteinExistence type="predicted"/>
<reference evidence="2" key="1">
    <citation type="submission" date="2022-10" db="EMBL/GenBank/DDBJ databases">
        <title>Genome assembly of Pristionchus species.</title>
        <authorList>
            <person name="Yoshida K."/>
            <person name="Sommer R.J."/>
        </authorList>
    </citation>
    <scope>NUCLEOTIDE SEQUENCE [LARGE SCALE GENOMIC DNA]</scope>
    <source>
        <strain evidence="2">RS5460</strain>
    </source>
</reference>
<evidence type="ECO:0000313" key="1">
    <source>
        <dbReference type="EMBL" id="GMR51490.1"/>
    </source>
</evidence>
<name>A0AAN5CWA6_9BILA</name>
<keyword evidence="2" id="KW-1185">Reference proteome</keyword>
<dbReference type="Proteomes" id="UP001328107">
    <property type="component" value="Unassembled WGS sequence"/>
</dbReference>
<dbReference type="EMBL" id="BTRK01000005">
    <property type="protein sequence ID" value="GMR51490.1"/>
    <property type="molecule type" value="Genomic_DNA"/>
</dbReference>